<feature type="region of interest" description="Disordered" evidence="18">
    <location>
        <begin position="1283"/>
        <end position="1303"/>
    </location>
</feature>
<evidence type="ECO:0000256" key="3">
    <source>
        <dbReference type="ARBA" id="ARBA00022490"/>
    </source>
</evidence>
<evidence type="ECO:0000256" key="12">
    <source>
        <dbReference type="ARBA" id="ARBA00023242"/>
    </source>
</evidence>
<evidence type="ECO:0000256" key="14">
    <source>
        <dbReference type="ARBA" id="ARBA00056906"/>
    </source>
</evidence>
<comment type="subcellular location">
    <subcellularLocation>
        <location evidence="1">Cytoplasm</location>
        <location evidence="1">Cytoskeleton</location>
        <location evidence="1">Microtubule organizing center</location>
        <location evidence="1">Centrosome</location>
        <location evidence="1">Centriole</location>
    </subcellularLocation>
    <subcellularLocation>
        <location evidence="2">Nucleus</location>
    </subcellularLocation>
</comment>
<sequence length="1536" mass="180140">MATTALRIGDQVVLEEDYDENYIPSEQEIQEYALEIGIDPQKEPELMWLAREGMVAPLPAEWKPCQDVTGEIYYFNFSTGQSTWDHPCDEHYRQLVALERERRSTADAGQTGKKEKKKAKKKKERKKKKETDGGRLPGLLAPLGPLRGLSAEPPLRTPLGLPSGHPPLMAASSVAPLKNVLEKKSSEEEEISEEEEVAGGARLLLQNLHLDLDALGAGLHYEVDSEHSETGPPEERTEPELQELDSREQSVDLPSEGSFSGRHVHSSALDGQIREEEEEGESEKMEGCHSLEEKEDGTMSERAQKRTTYGMIRKEEEDEESEQIEETEEGCSSPKGKEGKEESRQIRHEEEEKGESDGQMEIFNSHEEKNEQESVEKEETEQVEEEIDEQMERFENSERNEIEEKEENGQIEELSDEQIEVFKNSEEKKELIKKRKEGEEKEETEQIEEEGDQIERFKNSVETKQRNEREEKEEIEQIEEKSDEQITRFKNSEEKKDLTEERNEDEKEETEQIEEESDEQMEGFENSVEIKERNKADEKEETEQIEEESDEQMEGFRKSVEIKERNEADEKEETEQIEEESDEQMEGFENSEEIKERNKADEKEETEQIEEESDEQMEGFKNSEEIKERNEADEKEETEQIEEESDEQVERFSNPEDKNRAEEEERDTLEDKERNKGKKEKTMKTATEESSEYKLLKMEREGEQSDIGEEQEDEQTEEKNLQSPAEFHNKSHLNLTKGGKFVPQWNPVCSEESEAGEASGAMPLSSIDQWQTGFRSRFSENVFDLLELASAQDRKEEVDVSELQTSESINRSRDLKKQQLEEEKEILRREMEESKRKEEDARWKIEEVERKNMEILTEKKRKEEEEVKKRKEEEEKKRKEMEEKKKMEEEEKKRKDIEDKKRQEEEKKKEIEEKKRKEAEQKRRKEEEEKKNRQALEEEKRKRLEEERLVDERKRQIEENKKRMEEEEKKQMEESAKQLRVLKEEILRRRQEEEERLKEEMELHLREIRREKELMLEAELQRVESRDERLERLKDESEAECKENSRLLQVNSLSSNRRPVKASDTLRSLRPEQPLVEYQRELTEVLQEVREEVEREHRRKLQQLKEEHQQELQSLRDSHLLQESRERERLLNSLKDEREALLSKHTTQLHTLQNTLDTQLQEMRHTNTQKEEELQQRMVELEKRSRVFQNQEEELCLKERDALLQELQQLRADLHTEKHKRETLPAENAHSQQMEEKISVLQHQCEELRATVSELQNQSSRANPSQEVAAEKQENLESLGLKLRLEDLEAPERSTGDSSDSTDRVRKCVWSESVSLHRAQQFLERQSMCVPPRPATHCNNTLHQVSCDDGERSADRKVTFDVTESEVSSVYSPEGTVKQLADSLQLISGQLGSVLGALTSLTRTQAQHSTAQIPPTTTQPITPLLPQPQWVWNSGPAPSMLNGFRDSESGRSFWSTDTTRAHPAFPGYTPPSLRPIQEEGQRLQALIEGNKHWLVTQRRKNTSPLFPNFRPHSNVAGGGLIQLALDDHNQIKVHHY</sequence>
<comment type="caution">
    <text evidence="20">The sequence shown here is derived from an EMBL/GenBank/DDBJ whole genome shotgun (WGS) entry which is preliminary data.</text>
</comment>
<feature type="domain" description="WW" evidence="19">
    <location>
        <begin position="56"/>
        <end position="89"/>
    </location>
</feature>
<reference evidence="20 21" key="1">
    <citation type="journal article" date="2019" name="Sci. Data">
        <title>Hybrid genome assembly and annotation of Danionella translucida.</title>
        <authorList>
            <person name="Kadobianskyi M."/>
            <person name="Schulze L."/>
            <person name="Schuelke M."/>
            <person name="Judkewitz B."/>
        </authorList>
    </citation>
    <scope>NUCLEOTIDE SEQUENCE [LARGE SCALE GENOMIC DNA]</scope>
    <source>
        <strain evidence="20 21">Bolton</strain>
    </source>
</reference>
<feature type="compositionally biased region" description="Basic and acidic residues" evidence="18">
    <location>
        <begin position="528"/>
        <end position="538"/>
    </location>
</feature>
<keyword evidence="8" id="KW-0970">Cilium biogenesis/degradation</keyword>
<proteinExistence type="predicted"/>
<protein>
    <recommendedName>
        <fullName evidence="16">Centrosomal protein of 164 kDa</fullName>
    </recommendedName>
</protein>
<feature type="compositionally biased region" description="Acidic residues" evidence="18">
    <location>
        <begin position="633"/>
        <end position="647"/>
    </location>
</feature>
<dbReference type="Pfam" id="PF00397">
    <property type="entry name" value="WW"/>
    <property type="match status" value="1"/>
</dbReference>
<dbReference type="SUPFAM" id="SSF51045">
    <property type="entry name" value="WW domain"/>
    <property type="match status" value="1"/>
</dbReference>
<keyword evidence="9 17" id="KW-0175">Coiled coil</keyword>
<evidence type="ECO:0000256" key="6">
    <source>
        <dbReference type="ARBA" id="ARBA00022763"/>
    </source>
</evidence>
<keyword evidence="13" id="KW-0131">Cell cycle</keyword>
<evidence type="ECO:0000256" key="18">
    <source>
        <dbReference type="SAM" id="MobiDB-lite"/>
    </source>
</evidence>
<keyword evidence="5" id="KW-0132">Cell division</keyword>
<evidence type="ECO:0000256" key="10">
    <source>
        <dbReference type="ARBA" id="ARBA00023204"/>
    </source>
</evidence>
<feature type="coiled-coil region" evidence="17">
    <location>
        <begin position="1075"/>
        <end position="1140"/>
    </location>
</feature>
<dbReference type="InterPro" id="IPR036020">
    <property type="entry name" value="WW_dom_sf"/>
</dbReference>
<feature type="region of interest" description="Disordered" evidence="18">
    <location>
        <begin position="101"/>
        <end position="167"/>
    </location>
</feature>
<feature type="compositionally biased region" description="Basic and acidic residues" evidence="18">
    <location>
        <begin position="390"/>
        <end position="402"/>
    </location>
</feature>
<feature type="compositionally biased region" description="Basic and acidic residues" evidence="18">
    <location>
        <begin position="335"/>
        <end position="351"/>
    </location>
</feature>
<dbReference type="STRING" id="623744.A0A553MY27"/>
<feature type="region of interest" description="Disordered" evidence="18">
    <location>
        <begin position="221"/>
        <end position="727"/>
    </location>
</feature>
<evidence type="ECO:0000256" key="1">
    <source>
        <dbReference type="ARBA" id="ARBA00004114"/>
    </source>
</evidence>
<comment type="function">
    <text evidence="14">Plays a role in microtubule organization and/or maintenance for the formation of primary cilia (PC), a microtubule-based structure that protrudes from the surface of epithelial cells. Plays a critical role in G2/M checkpoint and nuclear divisions. A key player in the DNA damage-activated ATR/ATM signaling cascade since it is required for the proper phosphorylation of H2AX, RPA, CHEK2 and CHEK1. Plays a critical role in chromosome segregation, acting as a mediator required for the maintenance of genomic stability through modulation of MDC1, RPA and CHEK1.</text>
</comment>
<accession>A0A553MY27</accession>
<evidence type="ECO:0000256" key="9">
    <source>
        <dbReference type="ARBA" id="ARBA00023054"/>
    </source>
</evidence>
<feature type="compositionally biased region" description="Acidic residues" evidence="18">
    <location>
        <begin position="403"/>
        <end position="419"/>
    </location>
</feature>
<feature type="compositionally biased region" description="Basic and acidic residues" evidence="18">
    <location>
        <begin position="282"/>
        <end position="304"/>
    </location>
</feature>
<dbReference type="PROSITE" id="PS01159">
    <property type="entry name" value="WW_DOMAIN_1"/>
    <property type="match status" value="1"/>
</dbReference>
<feature type="compositionally biased region" description="Basic and acidic residues" evidence="18">
    <location>
        <begin position="648"/>
        <end position="703"/>
    </location>
</feature>
<dbReference type="GO" id="GO:0060271">
    <property type="term" value="P:cilium assembly"/>
    <property type="evidence" value="ECO:0007669"/>
    <property type="project" value="TreeGrafter"/>
</dbReference>
<evidence type="ECO:0000256" key="13">
    <source>
        <dbReference type="ARBA" id="ARBA00023306"/>
    </source>
</evidence>
<feature type="region of interest" description="Disordered" evidence="18">
    <location>
        <begin position="953"/>
        <end position="976"/>
    </location>
</feature>
<feature type="compositionally biased region" description="Acidic residues" evidence="18">
    <location>
        <begin position="378"/>
        <end position="389"/>
    </location>
</feature>
<keyword evidence="3" id="KW-0963">Cytoplasm</keyword>
<feature type="compositionally biased region" description="Acidic residues" evidence="18">
    <location>
        <begin position="316"/>
        <end position="329"/>
    </location>
</feature>
<evidence type="ECO:0000256" key="15">
    <source>
        <dbReference type="ARBA" id="ARBA00061715"/>
    </source>
</evidence>
<dbReference type="GO" id="GO:0006281">
    <property type="term" value="P:DNA repair"/>
    <property type="evidence" value="ECO:0007669"/>
    <property type="project" value="UniProtKB-KW"/>
</dbReference>
<dbReference type="EMBL" id="SRMA01027211">
    <property type="protein sequence ID" value="TRY58089.1"/>
    <property type="molecule type" value="Genomic_DNA"/>
</dbReference>
<feature type="compositionally biased region" description="Basic and acidic residues" evidence="18">
    <location>
        <begin position="364"/>
        <end position="377"/>
    </location>
</feature>
<feature type="compositionally biased region" description="Acidic residues" evidence="18">
    <location>
        <begin position="506"/>
        <end position="522"/>
    </location>
</feature>
<keyword evidence="6" id="KW-0227">DNA damage</keyword>
<feature type="compositionally biased region" description="Acidic residues" evidence="18">
    <location>
        <begin position="440"/>
        <end position="452"/>
    </location>
</feature>
<feature type="compositionally biased region" description="Basic and acidic residues" evidence="18">
    <location>
        <begin position="221"/>
        <end position="250"/>
    </location>
</feature>
<dbReference type="FunFam" id="3.30.1470.10:FF:000001">
    <property type="entry name" value="Centrosomal protein of 164 kDa"/>
    <property type="match status" value="1"/>
</dbReference>
<feature type="compositionally biased region" description="Basic and acidic residues" evidence="18">
    <location>
        <begin position="554"/>
        <end position="568"/>
    </location>
</feature>
<dbReference type="GO" id="GO:0005634">
    <property type="term" value="C:nucleus"/>
    <property type="evidence" value="ECO:0007669"/>
    <property type="project" value="UniProtKB-SubCell"/>
</dbReference>
<evidence type="ECO:0000256" key="2">
    <source>
        <dbReference type="ARBA" id="ARBA00004123"/>
    </source>
</evidence>
<keyword evidence="11" id="KW-0206">Cytoskeleton</keyword>
<keyword evidence="12" id="KW-0539">Nucleus</keyword>
<evidence type="ECO:0000256" key="5">
    <source>
        <dbReference type="ARBA" id="ARBA00022618"/>
    </source>
</evidence>
<evidence type="ECO:0000256" key="17">
    <source>
        <dbReference type="SAM" id="Coils"/>
    </source>
</evidence>
<feature type="compositionally biased region" description="Acidic residues" evidence="18">
    <location>
        <begin position="704"/>
        <end position="716"/>
    </location>
</feature>
<evidence type="ECO:0000256" key="11">
    <source>
        <dbReference type="ARBA" id="ARBA00023212"/>
    </source>
</evidence>
<evidence type="ECO:0000256" key="7">
    <source>
        <dbReference type="ARBA" id="ARBA00022776"/>
    </source>
</evidence>
<evidence type="ECO:0000313" key="20">
    <source>
        <dbReference type="EMBL" id="TRY58089.1"/>
    </source>
</evidence>
<dbReference type="InterPro" id="IPR001202">
    <property type="entry name" value="WW_dom"/>
</dbReference>
<dbReference type="PROSITE" id="PS50020">
    <property type="entry name" value="WW_DOMAIN_2"/>
    <property type="match status" value="1"/>
</dbReference>
<feature type="compositionally biased region" description="Basic and acidic residues" evidence="18">
    <location>
        <begin position="478"/>
        <end position="505"/>
    </location>
</feature>
<keyword evidence="4" id="KW-0597">Phosphoprotein</keyword>
<feature type="compositionally biased region" description="Basic and acidic residues" evidence="18">
    <location>
        <begin position="453"/>
        <end position="472"/>
    </location>
</feature>
<comment type="subunit">
    <text evidence="15">Interacts (via N-terminus) with ATRIP. Interacts with ATM, ATR and MDC1. Interacts with XPA (via N-terminus) upon UV irradiation. Interacts with CEP83, CCDC92, TTBK2, DVL3, NPHP3 and weakly with NPHP4. Interacts with DZIP1.</text>
</comment>
<feature type="compositionally biased region" description="Polar residues" evidence="18">
    <location>
        <begin position="1254"/>
        <end position="1266"/>
    </location>
</feature>
<feature type="compositionally biased region" description="Acidic residues" evidence="18">
    <location>
        <begin position="539"/>
        <end position="553"/>
    </location>
</feature>
<gene>
    <name evidence="20" type="ORF">DNTS_022729</name>
</gene>
<dbReference type="GO" id="GO:0005813">
    <property type="term" value="C:centrosome"/>
    <property type="evidence" value="ECO:0007669"/>
    <property type="project" value="TreeGrafter"/>
</dbReference>
<dbReference type="InterPro" id="IPR051841">
    <property type="entry name" value="MT-Golgi_org_protein"/>
</dbReference>
<dbReference type="OrthoDB" id="6344460at2759"/>
<keyword evidence="7" id="KW-0498">Mitosis</keyword>
<feature type="compositionally biased region" description="Acidic residues" evidence="18">
    <location>
        <begin position="569"/>
        <end position="591"/>
    </location>
</feature>
<feature type="compositionally biased region" description="Low complexity" evidence="18">
    <location>
        <begin position="137"/>
        <end position="149"/>
    </location>
</feature>
<dbReference type="Proteomes" id="UP000316079">
    <property type="component" value="Unassembled WGS sequence"/>
</dbReference>
<name>A0A553MY27_9TELE</name>
<feature type="compositionally biased region" description="Basic and acidic residues" evidence="18">
    <location>
        <begin position="810"/>
        <end position="940"/>
    </location>
</feature>
<dbReference type="GO" id="GO:0097539">
    <property type="term" value="C:ciliary transition fiber"/>
    <property type="evidence" value="ECO:0007669"/>
    <property type="project" value="TreeGrafter"/>
</dbReference>
<keyword evidence="10" id="KW-0234">DNA repair</keyword>
<dbReference type="CDD" id="cd00201">
    <property type="entry name" value="WW"/>
    <property type="match status" value="1"/>
</dbReference>
<evidence type="ECO:0000256" key="8">
    <source>
        <dbReference type="ARBA" id="ARBA00022794"/>
    </source>
</evidence>
<dbReference type="Gene3D" id="3.30.1470.10">
    <property type="entry name" value="Photosystem I PsaD, reaction center subunit II"/>
    <property type="match status" value="1"/>
</dbReference>
<keyword evidence="21" id="KW-1185">Reference proteome</keyword>
<evidence type="ECO:0000259" key="19">
    <source>
        <dbReference type="PROSITE" id="PS50020"/>
    </source>
</evidence>
<dbReference type="GO" id="GO:0005814">
    <property type="term" value="C:centriole"/>
    <property type="evidence" value="ECO:0007669"/>
    <property type="project" value="UniProtKB-SubCell"/>
</dbReference>
<feature type="compositionally biased region" description="Basic and acidic residues" evidence="18">
    <location>
        <begin position="592"/>
        <end position="602"/>
    </location>
</feature>
<dbReference type="PANTHER" id="PTHR18902:SF27">
    <property type="entry name" value="CENTROSOMAL PROTEIN OF 164 KDA"/>
    <property type="match status" value="1"/>
</dbReference>
<feature type="compositionally biased region" description="Basic and acidic residues" evidence="18">
    <location>
        <begin position="621"/>
        <end position="632"/>
    </location>
</feature>
<dbReference type="GO" id="GO:0051301">
    <property type="term" value="P:cell division"/>
    <property type="evidence" value="ECO:0007669"/>
    <property type="project" value="UniProtKB-KW"/>
</dbReference>
<dbReference type="SMART" id="SM00456">
    <property type="entry name" value="WW"/>
    <property type="match status" value="1"/>
</dbReference>
<organism evidence="20 21">
    <name type="scientific">Danionella cerebrum</name>
    <dbReference type="NCBI Taxonomy" id="2873325"/>
    <lineage>
        <taxon>Eukaryota</taxon>
        <taxon>Metazoa</taxon>
        <taxon>Chordata</taxon>
        <taxon>Craniata</taxon>
        <taxon>Vertebrata</taxon>
        <taxon>Euteleostomi</taxon>
        <taxon>Actinopterygii</taxon>
        <taxon>Neopterygii</taxon>
        <taxon>Teleostei</taxon>
        <taxon>Ostariophysi</taxon>
        <taxon>Cypriniformes</taxon>
        <taxon>Danionidae</taxon>
        <taxon>Danioninae</taxon>
        <taxon>Danionella</taxon>
    </lineage>
</organism>
<feature type="compositionally biased region" description="Basic residues" evidence="18">
    <location>
        <begin position="114"/>
        <end position="128"/>
    </location>
</feature>
<feature type="compositionally biased region" description="Acidic residues" evidence="18">
    <location>
        <begin position="603"/>
        <end position="617"/>
    </location>
</feature>
<evidence type="ECO:0000256" key="4">
    <source>
        <dbReference type="ARBA" id="ARBA00022553"/>
    </source>
</evidence>
<feature type="region of interest" description="Disordered" evidence="18">
    <location>
        <begin position="792"/>
        <end position="940"/>
    </location>
</feature>
<evidence type="ECO:0000313" key="21">
    <source>
        <dbReference type="Proteomes" id="UP000316079"/>
    </source>
</evidence>
<feature type="region of interest" description="Disordered" evidence="18">
    <location>
        <begin position="1254"/>
        <end position="1273"/>
    </location>
</feature>
<evidence type="ECO:0000256" key="16">
    <source>
        <dbReference type="ARBA" id="ARBA00067900"/>
    </source>
</evidence>
<dbReference type="PANTHER" id="PTHR18902">
    <property type="entry name" value="NUCLEAR MITOTIC APPARATUS PROTEIN 1-RELATED"/>
    <property type="match status" value="1"/>
</dbReference>